<dbReference type="CDD" id="cd04301">
    <property type="entry name" value="NAT_SF"/>
    <property type="match status" value="1"/>
</dbReference>
<sequence length="183" mass="20640">MINDLLISNPTQADVKAAYQIFETAISDAFEKEGLGFLREEIHREITHKKYLLDASLDKPDSDIYFLIAKQDETVVGTISFGPCGEDIKKCTENQLQSVGELGSLYILPGYQGQGVGSALINAMVAHLSKQGIDQFCLDSGYKRAQKRWLRKFGVPYKVVKNYWGPDSDHMIWLCKVIDFIKE</sequence>
<dbReference type="AlphaFoldDB" id="A0A841KPH2"/>
<comment type="caution">
    <text evidence="2">The sequence shown here is derived from an EMBL/GenBank/DDBJ whole genome shotgun (WGS) entry which is preliminary data.</text>
</comment>
<dbReference type="Proteomes" id="UP000579281">
    <property type="component" value="Unassembled WGS sequence"/>
</dbReference>
<dbReference type="Gene3D" id="3.40.630.30">
    <property type="match status" value="1"/>
</dbReference>
<feature type="domain" description="N-acetyltransferase" evidence="1">
    <location>
        <begin position="5"/>
        <end position="179"/>
    </location>
</feature>
<evidence type="ECO:0000259" key="1">
    <source>
        <dbReference type="PROSITE" id="PS51186"/>
    </source>
</evidence>
<dbReference type="PANTHER" id="PTHR43617">
    <property type="entry name" value="L-AMINO ACID N-ACETYLTRANSFERASE"/>
    <property type="match status" value="1"/>
</dbReference>
<organism evidence="2 3">
    <name type="scientific">Anaerosolibacter carboniphilus</name>
    <dbReference type="NCBI Taxonomy" id="1417629"/>
    <lineage>
        <taxon>Bacteria</taxon>
        <taxon>Bacillati</taxon>
        <taxon>Bacillota</taxon>
        <taxon>Clostridia</taxon>
        <taxon>Peptostreptococcales</taxon>
        <taxon>Thermotaleaceae</taxon>
        <taxon>Anaerosolibacter</taxon>
    </lineage>
</organism>
<proteinExistence type="predicted"/>
<dbReference type="InterPro" id="IPR050276">
    <property type="entry name" value="MshD_Acetyltransferase"/>
</dbReference>
<dbReference type="SUPFAM" id="SSF55729">
    <property type="entry name" value="Acyl-CoA N-acyltransferases (Nat)"/>
    <property type="match status" value="1"/>
</dbReference>
<name>A0A841KPH2_9FIRM</name>
<accession>A0A841KPH2</accession>
<keyword evidence="3" id="KW-1185">Reference proteome</keyword>
<dbReference type="PANTHER" id="PTHR43617:SF22">
    <property type="entry name" value="L-AMINO ACID N-ACETYLTRANSFERASE AAAT"/>
    <property type="match status" value="1"/>
</dbReference>
<dbReference type="GO" id="GO:0016747">
    <property type="term" value="F:acyltransferase activity, transferring groups other than amino-acyl groups"/>
    <property type="evidence" value="ECO:0007669"/>
    <property type="project" value="InterPro"/>
</dbReference>
<dbReference type="InterPro" id="IPR016181">
    <property type="entry name" value="Acyl_CoA_acyltransferase"/>
</dbReference>
<reference evidence="2 3" key="1">
    <citation type="submission" date="2020-08" db="EMBL/GenBank/DDBJ databases">
        <title>Genomic Encyclopedia of Type Strains, Phase IV (KMG-IV): sequencing the most valuable type-strain genomes for metagenomic binning, comparative biology and taxonomic classification.</title>
        <authorList>
            <person name="Goeker M."/>
        </authorList>
    </citation>
    <scope>NUCLEOTIDE SEQUENCE [LARGE SCALE GENOMIC DNA]</scope>
    <source>
        <strain evidence="2 3">DSM 103526</strain>
    </source>
</reference>
<dbReference type="Pfam" id="PF00583">
    <property type="entry name" value="Acetyltransf_1"/>
    <property type="match status" value="1"/>
</dbReference>
<gene>
    <name evidence="2" type="ORF">HNQ80_001455</name>
</gene>
<evidence type="ECO:0000313" key="3">
    <source>
        <dbReference type="Proteomes" id="UP000579281"/>
    </source>
</evidence>
<dbReference type="PROSITE" id="PS51186">
    <property type="entry name" value="GNAT"/>
    <property type="match status" value="1"/>
</dbReference>
<protein>
    <submittedName>
        <fullName evidence="2">GNAT superfamily N-acetyltransferase</fullName>
    </submittedName>
</protein>
<dbReference type="RefSeq" id="WP_184309602.1">
    <property type="nucleotide sequence ID" value="NZ_JACHEN010000007.1"/>
</dbReference>
<dbReference type="InterPro" id="IPR000182">
    <property type="entry name" value="GNAT_dom"/>
</dbReference>
<dbReference type="EMBL" id="JACHEN010000007">
    <property type="protein sequence ID" value="MBB6215366.1"/>
    <property type="molecule type" value="Genomic_DNA"/>
</dbReference>
<keyword evidence="2" id="KW-0808">Transferase</keyword>
<evidence type="ECO:0000313" key="2">
    <source>
        <dbReference type="EMBL" id="MBB6215366.1"/>
    </source>
</evidence>